<evidence type="ECO:0000259" key="1">
    <source>
        <dbReference type="Pfam" id="PF25460"/>
    </source>
</evidence>
<keyword evidence="2" id="KW-1185">Reference proteome</keyword>
<proteinExistence type="predicted"/>
<dbReference type="SMART" id="SM00320">
    <property type="entry name" value="WD40"/>
    <property type="match status" value="5"/>
</dbReference>
<reference evidence="3" key="1">
    <citation type="submission" date="2025-08" db="UniProtKB">
        <authorList>
            <consortium name="RefSeq"/>
        </authorList>
    </citation>
    <scope>IDENTIFICATION</scope>
    <source>
        <strain evidence="3">Mau12</strain>
        <tissue evidence="3">Whole Body</tissue>
    </source>
</reference>
<protein>
    <submittedName>
        <fullName evidence="3">Aladin</fullName>
    </submittedName>
</protein>
<dbReference type="InterPro" id="IPR015943">
    <property type="entry name" value="WD40/YVTN_repeat-like_dom_sf"/>
</dbReference>
<accession>A0A6P8L677</accession>
<dbReference type="Proteomes" id="UP000515162">
    <property type="component" value="Chromosome X"/>
</dbReference>
<dbReference type="InterPro" id="IPR001680">
    <property type="entry name" value="WD40_rpt"/>
</dbReference>
<dbReference type="Gene3D" id="2.130.10.10">
    <property type="entry name" value="YVTN repeat-like/Quinoprotein amine dehydrogenase"/>
    <property type="match status" value="2"/>
</dbReference>
<organism evidence="2 3">
    <name type="scientific">Drosophila mauritiana</name>
    <name type="common">Fruit fly</name>
    <dbReference type="NCBI Taxonomy" id="7226"/>
    <lineage>
        <taxon>Eukaryota</taxon>
        <taxon>Metazoa</taxon>
        <taxon>Ecdysozoa</taxon>
        <taxon>Arthropoda</taxon>
        <taxon>Hexapoda</taxon>
        <taxon>Insecta</taxon>
        <taxon>Pterygota</taxon>
        <taxon>Neoptera</taxon>
        <taxon>Endopterygota</taxon>
        <taxon>Diptera</taxon>
        <taxon>Brachycera</taxon>
        <taxon>Muscomorpha</taxon>
        <taxon>Ephydroidea</taxon>
        <taxon>Drosophilidae</taxon>
        <taxon>Drosophila</taxon>
        <taxon>Sophophora</taxon>
    </lineage>
</organism>
<feature type="domain" description="Aladin seven-bladed propeller" evidence="1">
    <location>
        <begin position="123"/>
        <end position="463"/>
    </location>
</feature>
<gene>
    <name evidence="3" type="primary">LOC117147824</name>
</gene>
<sequence>MAALSNLKQCPPFSTLPDLALRHNHIPELERYPQINLNSELLANPAGQRYYAGQSFVFVNEGVLKRIARSFFNGGFWKTLEEARSPKTREQAPLIAQAGDLIAQFLGLATGLRILPHTQQLSAERIAQFVETRDWLNSDVRYLAWNQHFFCLAVAGVDDVVRIYTKSSSAATATVLKSPSQTQITCMAWRPLCASEIVIGCRQGLCFWEVDNTLHLGRTNAPSQIFQYPNNLPLTSMQWNKDGTHLATASIGDRSIIIWQPDTGMMHPLKRLGPPGSLLKWSPDNDWLFAATVDRVFRVWNCHQQWTTERWVCGPGGYVQTACWSPCGRFLLFVSSAEPILYRLQFVQQSLLSSSADEKEILPIADLNACSIDANRTLVGGPAQQLAWDPHGNYLVVTFKATNCIAVFRTFIQKFDLQISAAYYLSGETAAEHPNFICFQPLYEDNDRSVLTIAWSSGRIQYYAFD</sequence>
<evidence type="ECO:0000313" key="2">
    <source>
        <dbReference type="Proteomes" id="UP000515162"/>
    </source>
</evidence>
<name>A0A6P8L677_DROMA</name>
<dbReference type="PANTHER" id="PTHR14494">
    <property type="entry name" value="ALADIN/ADRACALIN/AAAS"/>
    <property type="match status" value="1"/>
</dbReference>
<dbReference type="InterPro" id="IPR045139">
    <property type="entry name" value="Aladin"/>
</dbReference>
<dbReference type="InterPro" id="IPR057403">
    <property type="entry name" value="Beta-prop_Aladin"/>
</dbReference>
<dbReference type="RefSeq" id="XP_033170771.1">
    <property type="nucleotide sequence ID" value="XM_033314880.1"/>
</dbReference>
<dbReference type="Pfam" id="PF25460">
    <property type="entry name" value="Beta-prop_Aladin"/>
    <property type="match status" value="1"/>
</dbReference>
<dbReference type="GO" id="GO:0005643">
    <property type="term" value="C:nuclear pore"/>
    <property type="evidence" value="ECO:0007669"/>
    <property type="project" value="TreeGrafter"/>
</dbReference>
<dbReference type="AlphaFoldDB" id="A0A6P8L677"/>
<dbReference type="GeneID" id="117147824"/>
<evidence type="ECO:0000313" key="3">
    <source>
        <dbReference type="RefSeq" id="XP_033170771.1"/>
    </source>
</evidence>
<dbReference type="SUPFAM" id="SSF101908">
    <property type="entry name" value="Putative isomerase YbhE"/>
    <property type="match status" value="1"/>
</dbReference>
<dbReference type="PANTHER" id="PTHR14494:SF0">
    <property type="entry name" value="ALADIN"/>
    <property type="match status" value="1"/>
</dbReference>
<dbReference type="GO" id="GO:0006913">
    <property type="term" value="P:nucleocytoplasmic transport"/>
    <property type="evidence" value="ECO:0007669"/>
    <property type="project" value="TreeGrafter"/>
</dbReference>